<reference evidence="2 3" key="1">
    <citation type="journal article" date="2016" name="Nat. Biotechnol.">
        <title>Measurement of bacterial replication rates in microbial communities.</title>
        <authorList>
            <person name="Brown C.T."/>
            <person name="Olm M.R."/>
            <person name="Thomas B.C."/>
            <person name="Banfield J.F."/>
        </authorList>
    </citation>
    <scope>NUCLEOTIDE SEQUENCE [LARGE SCALE GENOMIC DNA]</scope>
    <source>
        <strain evidence="2">46_33</strain>
    </source>
</reference>
<dbReference type="RefSeq" id="WP_303679118.1">
    <property type="nucleotide sequence ID" value="NZ_DBEZXK010000097.1"/>
</dbReference>
<accession>A0A1Q6RAS4</accession>
<keyword evidence="1" id="KW-0812">Transmembrane</keyword>
<keyword evidence="1" id="KW-0472">Membrane</keyword>
<evidence type="ECO:0000313" key="3">
    <source>
        <dbReference type="Proteomes" id="UP000186777"/>
    </source>
</evidence>
<gene>
    <name evidence="2" type="ORF">BHW43_00645</name>
</gene>
<keyword evidence="1" id="KW-1133">Transmembrane helix</keyword>
<evidence type="ECO:0000256" key="1">
    <source>
        <dbReference type="SAM" id="Phobius"/>
    </source>
</evidence>
<dbReference type="AlphaFoldDB" id="A0A1Q6RAS4"/>
<sequence>MKNNRGFCLVQELVCFCLTAVLLAIAIQGFYRSNYLLNQSLELQQAVQVAQQVLAGEEYSGRFDVTQRISSGSTDGLAVQEVQAAYGKVRVTLIRALPTAERLSADGGAVGITAGSSAGDIGF</sequence>
<name>A0A1Q6RAS4_9FIRM</name>
<evidence type="ECO:0000313" key="2">
    <source>
        <dbReference type="EMBL" id="OLA39436.1"/>
    </source>
</evidence>
<proteinExistence type="predicted"/>
<organism evidence="2 3">
    <name type="scientific">Phascolarctobacterium succinatutens</name>
    <dbReference type="NCBI Taxonomy" id="626940"/>
    <lineage>
        <taxon>Bacteria</taxon>
        <taxon>Bacillati</taxon>
        <taxon>Bacillota</taxon>
        <taxon>Negativicutes</taxon>
        <taxon>Acidaminococcales</taxon>
        <taxon>Acidaminococcaceae</taxon>
        <taxon>Phascolarctobacterium</taxon>
    </lineage>
</organism>
<feature type="transmembrane region" description="Helical" evidence="1">
    <location>
        <begin position="7"/>
        <end position="31"/>
    </location>
</feature>
<dbReference type="Proteomes" id="UP000186777">
    <property type="component" value="Unassembled WGS sequence"/>
</dbReference>
<comment type="caution">
    <text evidence="2">The sequence shown here is derived from an EMBL/GenBank/DDBJ whole genome shotgun (WGS) entry which is preliminary data.</text>
</comment>
<dbReference type="EMBL" id="MNTG01000001">
    <property type="protein sequence ID" value="OLA39436.1"/>
    <property type="molecule type" value="Genomic_DNA"/>
</dbReference>
<dbReference type="STRING" id="626940.BHW43_00645"/>
<protein>
    <submittedName>
        <fullName evidence="2">Uncharacterized protein</fullName>
    </submittedName>
</protein>